<dbReference type="NCBIfam" id="TIGR00502">
    <property type="entry name" value="nagB"/>
    <property type="match status" value="1"/>
</dbReference>
<dbReference type="GO" id="GO:0006046">
    <property type="term" value="P:N-acetylglucosamine catabolic process"/>
    <property type="evidence" value="ECO:0007669"/>
    <property type="project" value="UniProtKB-UniRule"/>
</dbReference>
<dbReference type="FunFam" id="3.40.50.1360:FF:000003">
    <property type="entry name" value="Glucosamine-6-phosphate deaminase"/>
    <property type="match status" value="1"/>
</dbReference>
<dbReference type="AlphaFoldDB" id="A0A412G3E1"/>
<dbReference type="Gene3D" id="3.40.50.1360">
    <property type="match status" value="1"/>
</dbReference>
<proteinExistence type="inferred from homology"/>
<feature type="active site" description="Proton acceptor; for enolization step" evidence="4">
    <location>
        <position position="68"/>
    </location>
</feature>
<feature type="active site" description="Proton acceptor; for ring-opening step" evidence="4">
    <location>
        <position position="138"/>
    </location>
</feature>
<comment type="caution">
    <text evidence="4">Lacks conserved residue(s) required for the propagation of feature annotation.</text>
</comment>
<evidence type="ECO:0000256" key="4">
    <source>
        <dbReference type="HAMAP-Rule" id="MF_01241"/>
    </source>
</evidence>
<feature type="active site" description="For ring-opening step" evidence="4">
    <location>
        <position position="136"/>
    </location>
</feature>
<dbReference type="GO" id="GO:0006043">
    <property type="term" value="P:glucosamine catabolic process"/>
    <property type="evidence" value="ECO:0007669"/>
    <property type="project" value="TreeGrafter"/>
</dbReference>
<keyword evidence="7" id="KW-1185">Reference proteome</keyword>
<protein>
    <recommendedName>
        <fullName evidence="4">Glucosamine-6-phosphate deaminase</fullName>
        <ecNumber evidence="4">3.5.99.6</ecNumber>
    </recommendedName>
    <alternativeName>
        <fullName evidence="4">GlcN6P deaminase</fullName>
        <shortName evidence="4">GNPDA</shortName>
    </alternativeName>
    <alternativeName>
        <fullName evidence="4">Glucosamine-6-phosphate isomerase</fullName>
    </alternativeName>
</protein>
<dbReference type="GeneID" id="83015056"/>
<feature type="domain" description="Glucosamine/galactosamine-6-phosphate isomerase" evidence="5">
    <location>
        <begin position="11"/>
        <end position="227"/>
    </location>
</feature>
<evidence type="ECO:0000256" key="3">
    <source>
        <dbReference type="ARBA" id="ARBA00023277"/>
    </source>
</evidence>
<dbReference type="RefSeq" id="WP_006058610.1">
    <property type="nucleotide sequence ID" value="NZ_CABJCV010000006.1"/>
</dbReference>
<dbReference type="InterPro" id="IPR004547">
    <property type="entry name" value="Glucosamine6P_isomerase"/>
</dbReference>
<evidence type="ECO:0000256" key="1">
    <source>
        <dbReference type="ARBA" id="ARBA00000644"/>
    </source>
</evidence>
<dbReference type="HAMAP" id="MF_01241">
    <property type="entry name" value="GlcN6P_deamin"/>
    <property type="match status" value="1"/>
</dbReference>
<comment type="function">
    <text evidence="4">Catalyzes the reversible isomerization-deamination of glucosamine 6-phosphate (GlcN6P) to form fructose 6-phosphate (Fru6P) and ammonium ion.</text>
</comment>
<accession>A0A412G3E1</accession>
<dbReference type="Pfam" id="PF01182">
    <property type="entry name" value="Glucosamine_iso"/>
    <property type="match status" value="1"/>
</dbReference>
<dbReference type="CDD" id="cd01399">
    <property type="entry name" value="GlcN6P_deaminase"/>
    <property type="match status" value="1"/>
</dbReference>
<reference evidence="6 7" key="1">
    <citation type="submission" date="2018-08" db="EMBL/GenBank/DDBJ databases">
        <title>A genome reference for cultivated species of the human gut microbiota.</title>
        <authorList>
            <person name="Zou Y."/>
            <person name="Xue W."/>
            <person name="Luo G."/>
        </authorList>
    </citation>
    <scope>NUCLEOTIDE SEQUENCE [LARGE SCALE GENOMIC DNA]</scope>
    <source>
        <strain evidence="6 7">AF24-29</strain>
    </source>
</reference>
<dbReference type="GO" id="GO:0005737">
    <property type="term" value="C:cytoplasm"/>
    <property type="evidence" value="ECO:0007669"/>
    <property type="project" value="TreeGrafter"/>
</dbReference>
<gene>
    <name evidence="4 6" type="primary">nagB</name>
    <name evidence="6" type="ORF">DWY25_06510</name>
</gene>
<comment type="catalytic activity">
    <reaction evidence="1 4">
        <text>alpha-D-glucosamine 6-phosphate + H2O = beta-D-fructose 6-phosphate + NH4(+)</text>
        <dbReference type="Rhea" id="RHEA:12172"/>
        <dbReference type="ChEBI" id="CHEBI:15377"/>
        <dbReference type="ChEBI" id="CHEBI:28938"/>
        <dbReference type="ChEBI" id="CHEBI:57634"/>
        <dbReference type="ChEBI" id="CHEBI:75989"/>
        <dbReference type="EC" id="3.5.99.6"/>
    </reaction>
</comment>
<dbReference type="InterPro" id="IPR037171">
    <property type="entry name" value="NagB/RpiA_transferase-like"/>
</dbReference>
<evidence type="ECO:0000313" key="6">
    <source>
        <dbReference type="EMBL" id="RGR75061.1"/>
    </source>
</evidence>
<keyword evidence="2 4" id="KW-0378">Hydrolase</keyword>
<dbReference type="InterPro" id="IPR006148">
    <property type="entry name" value="Glc/Gal-6P_isomerase"/>
</dbReference>
<comment type="pathway">
    <text evidence="4">Amino-sugar metabolism; N-acetylneuraminate degradation; D-fructose 6-phosphate from N-acetylneuraminate: step 5/5.</text>
</comment>
<keyword evidence="3 4" id="KW-0119">Carbohydrate metabolism</keyword>
<name>A0A412G3E1_9FIRM</name>
<dbReference type="SUPFAM" id="SSF100950">
    <property type="entry name" value="NagB/RpiA/CoA transferase-like"/>
    <property type="match status" value="1"/>
</dbReference>
<dbReference type="GO" id="GO:0004342">
    <property type="term" value="F:glucosamine-6-phosphate deaminase activity"/>
    <property type="evidence" value="ECO:0007669"/>
    <property type="project" value="UniProtKB-UniRule"/>
</dbReference>
<dbReference type="UniPathway" id="UPA00629">
    <property type="reaction ID" value="UER00684"/>
</dbReference>
<organism evidence="6 7">
    <name type="scientific">Holdemania filiformis</name>
    <dbReference type="NCBI Taxonomy" id="61171"/>
    <lineage>
        <taxon>Bacteria</taxon>
        <taxon>Bacillati</taxon>
        <taxon>Bacillota</taxon>
        <taxon>Erysipelotrichia</taxon>
        <taxon>Erysipelotrichales</taxon>
        <taxon>Erysipelotrichaceae</taxon>
        <taxon>Holdemania</taxon>
    </lineage>
</organism>
<dbReference type="GO" id="GO:0042802">
    <property type="term" value="F:identical protein binding"/>
    <property type="evidence" value="ECO:0007669"/>
    <property type="project" value="TreeGrafter"/>
</dbReference>
<sequence>MFKIIVTENYDELSEKAFEVMKEVITSKSNPVLGLATGSSPIGLYQNMIKDHKENGTSYKNVVTFNLDEYIGLKRDHSQTYWTFMHENLFNGLDIPDANVHVPVGDSDNIQAECEKYEEAMKNFEVDIQLLGIGANGHIGFNEPGTSFDTLTHTVVLKEKTRQDNARFFDPLGEEVPTEAITMGIATIMKAKKILLVANGKNKADAVYAMIKGPVTEECPASVLQNHPDVTVIVDRGAASKL</sequence>
<evidence type="ECO:0000259" key="5">
    <source>
        <dbReference type="Pfam" id="PF01182"/>
    </source>
</evidence>
<dbReference type="PANTHER" id="PTHR11280:SF5">
    <property type="entry name" value="GLUCOSAMINE-6-PHOSPHATE ISOMERASE"/>
    <property type="match status" value="1"/>
</dbReference>
<comment type="similarity">
    <text evidence="4">Belongs to the glucosamine/galactosamine-6-phosphate isomerase family. NagB subfamily.</text>
</comment>
<dbReference type="PANTHER" id="PTHR11280">
    <property type="entry name" value="GLUCOSAMINE-6-PHOSPHATE ISOMERASE"/>
    <property type="match status" value="1"/>
</dbReference>
<dbReference type="Proteomes" id="UP000284178">
    <property type="component" value="Unassembled WGS sequence"/>
</dbReference>
<feature type="active site" description="For ring-opening step" evidence="4">
    <location>
        <position position="143"/>
    </location>
</feature>
<dbReference type="EC" id="3.5.99.6" evidence="4"/>
<dbReference type="EMBL" id="QRUP01000006">
    <property type="protein sequence ID" value="RGR75061.1"/>
    <property type="molecule type" value="Genomic_DNA"/>
</dbReference>
<comment type="caution">
    <text evidence="6">The sequence shown here is derived from an EMBL/GenBank/DDBJ whole genome shotgun (WGS) entry which is preliminary data.</text>
</comment>
<dbReference type="GO" id="GO:0005975">
    <property type="term" value="P:carbohydrate metabolic process"/>
    <property type="evidence" value="ECO:0007669"/>
    <property type="project" value="InterPro"/>
</dbReference>
<evidence type="ECO:0000256" key="2">
    <source>
        <dbReference type="ARBA" id="ARBA00022801"/>
    </source>
</evidence>
<dbReference type="GO" id="GO:0019262">
    <property type="term" value="P:N-acetylneuraminate catabolic process"/>
    <property type="evidence" value="ECO:0007669"/>
    <property type="project" value="UniProtKB-UniRule"/>
</dbReference>
<evidence type="ECO:0000313" key="7">
    <source>
        <dbReference type="Proteomes" id="UP000284178"/>
    </source>
</evidence>